<evidence type="ECO:0000256" key="5">
    <source>
        <dbReference type="ARBA" id="ARBA00022692"/>
    </source>
</evidence>
<keyword evidence="7 8" id="KW-0472">Membrane</keyword>
<dbReference type="InterPro" id="IPR035906">
    <property type="entry name" value="MetI-like_sf"/>
</dbReference>
<dbReference type="PANTHER" id="PTHR43357">
    <property type="entry name" value="INNER MEMBRANE ABC TRANSPORTER PERMEASE PROTEIN YDCV"/>
    <property type="match status" value="1"/>
</dbReference>
<keyword evidence="10" id="KW-1185">Reference proteome</keyword>
<comment type="subcellular location">
    <subcellularLocation>
        <location evidence="1">Cell inner membrane</location>
        <topology evidence="1">Multi-pass membrane protein</topology>
    </subcellularLocation>
</comment>
<keyword evidence="3" id="KW-1003">Cell membrane</keyword>
<keyword evidence="5 8" id="KW-0812">Transmembrane</keyword>
<evidence type="ECO:0000256" key="6">
    <source>
        <dbReference type="ARBA" id="ARBA00022989"/>
    </source>
</evidence>
<evidence type="ECO:0000313" key="9">
    <source>
        <dbReference type="EMBL" id="MFB9232718.1"/>
    </source>
</evidence>
<name>A0ABV5JIX5_9RHOB</name>
<accession>A0ABV5JIX5</accession>
<dbReference type="RefSeq" id="WP_213890401.1">
    <property type="nucleotide sequence ID" value="NZ_JAGFNU010000010.1"/>
</dbReference>
<proteinExistence type="predicted"/>
<evidence type="ECO:0000256" key="2">
    <source>
        <dbReference type="ARBA" id="ARBA00022448"/>
    </source>
</evidence>
<dbReference type="SUPFAM" id="SSF161098">
    <property type="entry name" value="MetI-like"/>
    <property type="match status" value="1"/>
</dbReference>
<keyword evidence="2" id="KW-0813">Transport</keyword>
<evidence type="ECO:0000256" key="7">
    <source>
        <dbReference type="ARBA" id="ARBA00023136"/>
    </source>
</evidence>
<evidence type="ECO:0000256" key="8">
    <source>
        <dbReference type="SAM" id="Phobius"/>
    </source>
</evidence>
<protein>
    <recommendedName>
        <fullName evidence="11">ABC transmembrane type-1 domain-containing protein</fullName>
    </recommendedName>
</protein>
<keyword evidence="6 8" id="KW-1133">Transmembrane helix</keyword>
<evidence type="ECO:0000256" key="3">
    <source>
        <dbReference type="ARBA" id="ARBA00022475"/>
    </source>
</evidence>
<keyword evidence="4" id="KW-0997">Cell inner membrane</keyword>
<dbReference type="Proteomes" id="UP001589683">
    <property type="component" value="Unassembled WGS sequence"/>
</dbReference>
<feature type="transmembrane region" description="Helical" evidence="8">
    <location>
        <begin position="65"/>
        <end position="93"/>
    </location>
</feature>
<comment type="caution">
    <text evidence="9">The sequence shown here is derived from an EMBL/GenBank/DDBJ whole genome shotgun (WGS) entry which is preliminary data.</text>
</comment>
<sequence length="102" mass="11405">MPNRFRFWVQIHMPLMMRTCIAASLLMFVLALGELPASLLTIPPGTGTITIRIYNYMHYGATETVAGLCLVIPLLTIIYAIFLFGVAGSWRFFLPKVPGKKT</sequence>
<evidence type="ECO:0000256" key="1">
    <source>
        <dbReference type="ARBA" id="ARBA00004429"/>
    </source>
</evidence>
<evidence type="ECO:0000256" key="4">
    <source>
        <dbReference type="ARBA" id="ARBA00022519"/>
    </source>
</evidence>
<dbReference type="PANTHER" id="PTHR43357:SF3">
    <property type="entry name" value="FE(3+)-TRANSPORT SYSTEM PERMEASE PROTEIN FBPB 2"/>
    <property type="match status" value="1"/>
</dbReference>
<evidence type="ECO:0008006" key="11">
    <source>
        <dbReference type="Google" id="ProtNLM"/>
    </source>
</evidence>
<organism evidence="9 10">
    <name type="scientific">Pseudohalocynthiibacter aestuariivivens</name>
    <dbReference type="NCBI Taxonomy" id="1591409"/>
    <lineage>
        <taxon>Bacteria</taxon>
        <taxon>Pseudomonadati</taxon>
        <taxon>Pseudomonadota</taxon>
        <taxon>Alphaproteobacteria</taxon>
        <taxon>Rhodobacterales</taxon>
        <taxon>Paracoccaceae</taxon>
        <taxon>Pseudohalocynthiibacter</taxon>
    </lineage>
</organism>
<evidence type="ECO:0000313" key="10">
    <source>
        <dbReference type="Proteomes" id="UP001589683"/>
    </source>
</evidence>
<dbReference type="Gene3D" id="1.10.3720.10">
    <property type="entry name" value="MetI-like"/>
    <property type="match status" value="1"/>
</dbReference>
<gene>
    <name evidence="9" type="ORF">ACFFUT_13055</name>
</gene>
<reference evidence="9 10" key="1">
    <citation type="submission" date="2024-09" db="EMBL/GenBank/DDBJ databases">
        <authorList>
            <person name="Sun Q."/>
            <person name="Mori K."/>
        </authorList>
    </citation>
    <scope>NUCLEOTIDE SEQUENCE [LARGE SCALE GENOMIC DNA]</scope>
    <source>
        <strain evidence="9 10">CECT 8726</strain>
    </source>
</reference>
<dbReference type="EMBL" id="JBHMEA010000042">
    <property type="protein sequence ID" value="MFB9232718.1"/>
    <property type="molecule type" value="Genomic_DNA"/>
</dbReference>